<dbReference type="PANTHER" id="PTHR19879:SF9">
    <property type="entry name" value="TRANSCRIPTION INITIATION FACTOR TFIID SUBUNIT 5"/>
    <property type="match status" value="1"/>
</dbReference>
<dbReference type="SMART" id="SM00320">
    <property type="entry name" value="WD40"/>
    <property type="match status" value="4"/>
</dbReference>
<keyword evidence="1" id="KW-0853">WD repeat</keyword>
<name>A0A511HBR8_9BACT</name>
<reference evidence="2 5" key="2">
    <citation type="submission" date="2019-07" db="EMBL/GenBank/DDBJ databases">
        <title>Whole genome shotgun sequence of Myxococcus virescens NBRC 100334.</title>
        <authorList>
            <person name="Hosoyama A."/>
            <person name="Uohara A."/>
            <person name="Ohji S."/>
            <person name="Ichikawa N."/>
        </authorList>
    </citation>
    <scope>NUCLEOTIDE SEQUENCE [LARGE SCALE GENOMIC DNA]</scope>
    <source>
        <strain evidence="2 5">NBRC 100334</strain>
    </source>
</reference>
<evidence type="ECO:0000313" key="5">
    <source>
        <dbReference type="Proteomes" id="UP000321224"/>
    </source>
</evidence>
<dbReference type="PANTHER" id="PTHR19879">
    <property type="entry name" value="TRANSCRIPTION INITIATION FACTOR TFIID"/>
    <property type="match status" value="1"/>
</dbReference>
<proteinExistence type="predicted"/>
<accession>A0A511HBR8</accession>
<evidence type="ECO:0000313" key="3">
    <source>
        <dbReference type="EMBL" id="SDD30195.1"/>
    </source>
</evidence>
<sequence>MTSLRPIITPANAARLSRVRQLGPVRVSYSSGQRLGFDSRGAVLVAKDGHPAHLRWWDLRTVSDHPVMDSELPLLDAPAVAVGELVLCIGAPALSPSGLWRPSLKALSARDGSLQRQEFLPHAVTTLCASRDGSHLLAVMDEEAGLLWDVRAWRPIRELPWPEGEFSVTACALSADGRFAAAAATLWSDDQRGVLWLWEVASGGPPWTMPIDASTAWSVAFHPREPLLVVGGPTQNVAVVHTEERRLVRTIPGFYGYAYNLDFHPEGHLLAAAHDGPGFALHHFDTGEVLFRAGDDNDLQSSDAVFSPDGRFVAWGQGDGTVGLWAVAD</sequence>
<evidence type="ECO:0000313" key="4">
    <source>
        <dbReference type="Proteomes" id="UP000198717"/>
    </source>
</evidence>
<dbReference type="InterPro" id="IPR011047">
    <property type="entry name" value="Quinoprotein_ADH-like_sf"/>
</dbReference>
<reference evidence="3 4" key="1">
    <citation type="submission" date="2016-10" db="EMBL/GenBank/DDBJ databases">
        <authorList>
            <person name="Varghese N."/>
            <person name="Submissions S."/>
        </authorList>
    </citation>
    <scope>NUCLEOTIDE SEQUENCE [LARGE SCALE GENOMIC DNA]</scope>
    <source>
        <strain evidence="3 4">DSM 2260</strain>
    </source>
</reference>
<evidence type="ECO:0000313" key="2">
    <source>
        <dbReference type="EMBL" id="GEL70990.1"/>
    </source>
</evidence>
<organism evidence="2 5">
    <name type="scientific">Myxococcus virescens</name>
    <dbReference type="NCBI Taxonomy" id="83456"/>
    <lineage>
        <taxon>Bacteria</taxon>
        <taxon>Pseudomonadati</taxon>
        <taxon>Myxococcota</taxon>
        <taxon>Myxococcia</taxon>
        <taxon>Myxococcales</taxon>
        <taxon>Cystobacterineae</taxon>
        <taxon>Myxococcaceae</taxon>
        <taxon>Myxococcus</taxon>
    </lineage>
</organism>
<dbReference type="Proteomes" id="UP000321224">
    <property type="component" value="Unassembled WGS sequence"/>
</dbReference>
<dbReference type="Proteomes" id="UP000198717">
    <property type="component" value="Unassembled WGS sequence"/>
</dbReference>
<feature type="repeat" description="WD" evidence="1">
    <location>
        <begin position="306"/>
        <end position="329"/>
    </location>
</feature>
<dbReference type="AlphaFoldDB" id="A0A511HBR8"/>
<dbReference type="InterPro" id="IPR015943">
    <property type="entry name" value="WD40/YVTN_repeat-like_dom_sf"/>
</dbReference>
<dbReference type="RefSeq" id="WP_090484649.1">
    <property type="nucleotide sequence ID" value="NZ_BJVY01000013.1"/>
</dbReference>
<dbReference type="InterPro" id="IPR001680">
    <property type="entry name" value="WD40_rpt"/>
</dbReference>
<dbReference type="SUPFAM" id="SSF50998">
    <property type="entry name" value="Quinoprotein alcohol dehydrogenase-like"/>
    <property type="match status" value="1"/>
</dbReference>
<dbReference type="EMBL" id="FNAJ01000001">
    <property type="protein sequence ID" value="SDD30195.1"/>
    <property type="molecule type" value="Genomic_DNA"/>
</dbReference>
<gene>
    <name evidence="2" type="ORF">MVI01_27740</name>
    <name evidence="3" type="ORF">SAMN04488504_101326</name>
</gene>
<protein>
    <submittedName>
        <fullName evidence="2">Uncharacterized protein</fullName>
    </submittedName>
</protein>
<dbReference type="Gene3D" id="2.130.10.10">
    <property type="entry name" value="YVTN repeat-like/Quinoprotein amine dehydrogenase"/>
    <property type="match status" value="2"/>
</dbReference>
<keyword evidence="4" id="KW-1185">Reference proteome</keyword>
<dbReference type="EMBL" id="BJVY01000013">
    <property type="protein sequence ID" value="GEL70990.1"/>
    <property type="molecule type" value="Genomic_DNA"/>
</dbReference>
<comment type="caution">
    <text evidence="2">The sequence shown here is derived from an EMBL/GenBank/DDBJ whole genome shotgun (WGS) entry which is preliminary data.</text>
</comment>
<dbReference type="PROSITE" id="PS50082">
    <property type="entry name" value="WD_REPEATS_2"/>
    <property type="match status" value="1"/>
</dbReference>
<evidence type="ECO:0000256" key="1">
    <source>
        <dbReference type="PROSITE-ProRule" id="PRU00221"/>
    </source>
</evidence>